<dbReference type="InterPro" id="IPR040690">
    <property type="entry name" value="FtsX_ECD"/>
</dbReference>
<dbReference type="EMBL" id="CP003924">
    <property type="protein sequence ID" value="AGS34217.1"/>
    <property type="molecule type" value="Genomic_DNA"/>
</dbReference>
<feature type="domain" description="FtsX extracellular" evidence="15">
    <location>
        <begin position="57"/>
        <end position="156"/>
    </location>
</feature>
<evidence type="ECO:0000256" key="11">
    <source>
        <dbReference type="ARBA" id="ARBA00023306"/>
    </source>
</evidence>
<dbReference type="Pfam" id="PF18075">
    <property type="entry name" value="FtsX_ECD"/>
    <property type="match status" value="1"/>
</dbReference>
<dbReference type="PATRIC" id="fig|1224163.3.peg.737"/>
<dbReference type="GO" id="GO:0005886">
    <property type="term" value="C:plasma membrane"/>
    <property type="evidence" value="ECO:0007669"/>
    <property type="project" value="UniProtKB-SubCell"/>
</dbReference>
<evidence type="ECO:0000256" key="1">
    <source>
        <dbReference type="ARBA" id="ARBA00003552"/>
    </source>
</evidence>
<dbReference type="RefSeq" id="WP_020934150.1">
    <property type="nucleotide sequence ID" value="NC_021915.1"/>
</dbReference>
<keyword evidence="11 12" id="KW-0131">Cell cycle</keyword>
<feature type="transmembrane region" description="Helical" evidence="13">
    <location>
        <begin position="21"/>
        <end position="42"/>
    </location>
</feature>
<dbReference type="Proteomes" id="UP000015388">
    <property type="component" value="Chromosome"/>
</dbReference>
<evidence type="ECO:0000256" key="9">
    <source>
        <dbReference type="ARBA" id="ARBA00022989"/>
    </source>
</evidence>
<dbReference type="PIRSF" id="PIRSF003097">
    <property type="entry name" value="FtsX"/>
    <property type="match status" value="1"/>
</dbReference>
<keyword evidence="17" id="KW-1185">Reference proteome</keyword>
<evidence type="ECO:0000313" key="17">
    <source>
        <dbReference type="Proteomes" id="UP000015388"/>
    </source>
</evidence>
<keyword evidence="9 13" id="KW-1133">Transmembrane helix</keyword>
<evidence type="ECO:0000256" key="3">
    <source>
        <dbReference type="ARBA" id="ARBA00007379"/>
    </source>
</evidence>
<dbReference type="KEGG" id="cmd:B841_03670"/>
<keyword evidence="6 12" id="KW-1003">Cell membrane</keyword>
<evidence type="ECO:0000259" key="15">
    <source>
        <dbReference type="Pfam" id="PF18075"/>
    </source>
</evidence>
<dbReference type="STRING" id="1224163.B841_03670"/>
<keyword evidence="10 12" id="KW-0472">Membrane</keyword>
<evidence type="ECO:0000256" key="8">
    <source>
        <dbReference type="ARBA" id="ARBA00022692"/>
    </source>
</evidence>
<name>S5ST35_9CORY</name>
<dbReference type="Gene3D" id="3.30.70.3040">
    <property type="match status" value="1"/>
</dbReference>
<dbReference type="InterPro" id="IPR004513">
    <property type="entry name" value="FtsX"/>
</dbReference>
<feature type="transmembrane region" description="Helical" evidence="13">
    <location>
        <begin position="222"/>
        <end position="245"/>
    </location>
</feature>
<dbReference type="HOGENOM" id="CLU_073546_1_0_11"/>
<dbReference type="NCBIfam" id="NF038346">
    <property type="entry name" value="FtsX_actino"/>
    <property type="match status" value="1"/>
</dbReference>
<evidence type="ECO:0000256" key="12">
    <source>
        <dbReference type="PIRNR" id="PIRNR003097"/>
    </source>
</evidence>
<dbReference type="eggNOG" id="COG2177">
    <property type="taxonomic scope" value="Bacteria"/>
</dbReference>
<dbReference type="PANTHER" id="PTHR47755">
    <property type="entry name" value="CELL DIVISION PROTEIN FTSX"/>
    <property type="match status" value="1"/>
</dbReference>
<dbReference type="AlphaFoldDB" id="S5ST35"/>
<dbReference type="Pfam" id="PF02687">
    <property type="entry name" value="FtsX"/>
    <property type="match status" value="1"/>
</dbReference>
<feature type="domain" description="ABC3 transporter permease C-terminal" evidence="14">
    <location>
        <begin position="179"/>
        <end position="299"/>
    </location>
</feature>
<feature type="transmembrane region" description="Helical" evidence="13">
    <location>
        <begin position="176"/>
        <end position="201"/>
    </location>
</feature>
<feature type="transmembrane region" description="Helical" evidence="13">
    <location>
        <begin position="275"/>
        <end position="295"/>
    </location>
</feature>
<dbReference type="InterPro" id="IPR003838">
    <property type="entry name" value="ABC3_permease_C"/>
</dbReference>
<evidence type="ECO:0000256" key="2">
    <source>
        <dbReference type="ARBA" id="ARBA00004651"/>
    </source>
</evidence>
<proteinExistence type="inferred from homology"/>
<comment type="subunit">
    <text evidence="4">Forms a membrane-associated complex with FtsE.</text>
</comment>
<evidence type="ECO:0000313" key="16">
    <source>
        <dbReference type="EMBL" id="AGS34217.1"/>
    </source>
</evidence>
<protein>
    <recommendedName>
        <fullName evidence="5 12">Cell division protein FtsX</fullName>
    </recommendedName>
</protein>
<dbReference type="InterPro" id="IPR047929">
    <property type="entry name" value="FtsX_actino"/>
</dbReference>
<dbReference type="OrthoDB" id="9812531at2"/>
<evidence type="ECO:0000256" key="5">
    <source>
        <dbReference type="ARBA" id="ARBA00021907"/>
    </source>
</evidence>
<evidence type="ECO:0000256" key="4">
    <source>
        <dbReference type="ARBA" id="ARBA00011160"/>
    </source>
</evidence>
<comment type="function">
    <text evidence="1">Part of the ABC transporter FtsEX involved in cellular division.</text>
</comment>
<organism evidence="16 17">
    <name type="scientific">Corynebacterium maris DSM 45190</name>
    <dbReference type="NCBI Taxonomy" id="1224163"/>
    <lineage>
        <taxon>Bacteria</taxon>
        <taxon>Bacillati</taxon>
        <taxon>Actinomycetota</taxon>
        <taxon>Actinomycetes</taxon>
        <taxon>Mycobacteriales</taxon>
        <taxon>Corynebacteriaceae</taxon>
        <taxon>Corynebacterium</taxon>
    </lineage>
</organism>
<evidence type="ECO:0000256" key="10">
    <source>
        <dbReference type="ARBA" id="ARBA00023136"/>
    </source>
</evidence>
<reference evidence="16 17" key="1">
    <citation type="submission" date="2012-11" db="EMBL/GenBank/DDBJ databases">
        <title>The complete genome sequence of Corynebacterium maris Coryn-1 (=DSM 45190).</title>
        <authorList>
            <person name="Schaffert L."/>
            <person name="Albersmeier A."/>
            <person name="Kalinowski J."/>
            <person name="Ruckert C."/>
        </authorList>
    </citation>
    <scope>NUCLEOTIDE SEQUENCE [LARGE SCALE GENOMIC DNA]</scope>
    <source>
        <strain evidence="17">Coryn-1</strain>
    </source>
</reference>
<sequence>MDNFSYVLREGVAGLWRNLTMSVALIITAGVSLALLGTGALVSQMTEDTKEIYLDRVEVMVQLNEETSAADEDCSTEACLEVRTTLEEQDGVDSVTYRSREQSYERFVELFSESDPLLVQETSPDALPAALHVRLEDPTDPSPLAAVADLPQVDTVIDQTDDISGAAENLDSIRDAAFILAVIQAVAALLLIVNMVQISAFNRREETSIMRLVGASRWFTQAPFVIEVVLATALGAVLAVGGVFLGKNYVVDPALAQLYESRLIAQITSADVWAVLPWVGLGGVVFAGLVAYLTLRAYVRK</sequence>
<evidence type="ECO:0000256" key="7">
    <source>
        <dbReference type="ARBA" id="ARBA00022618"/>
    </source>
</evidence>
<comment type="subcellular location">
    <subcellularLocation>
        <location evidence="2">Cell membrane</location>
        <topology evidence="2">Multi-pass membrane protein</topology>
    </subcellularLocation>
</comment>
<dbReference type="PANTHER" id="PTHR47755:SF1">
    <property type="entry name" value="CELL DIVISION PROTEIN FTSX"/>
    <property type="match status" value="1"/>
</dbReference>
<keyword evidence="8 13" id="KW-0812">Transmembrane</keyword>
<dbReference type="GO" id="GO:0051301">
    <property type="term" value="P:cell division"/>
    <property type="evidence" value="ECO:0007669"/>
    <property type="project" value="UniProtKB-KW"/>
</dbReference>
<comment type="similarity">
    <text evidence="3 12">Belongs to the ABC-4 integral membrane protein family. FtsX subfamily.</text>
</comment>
<keyword evidence="7 12" id="KW-0132">Cell division</keyword>
<gene>
    <name evidence="16" type="ORF">B841_03670</name>
</gene>
<evidence type="ECO:0000259" key="14">
    <source>
        <dbReference type="Pfam" id="PF02687"/>
    </source>
</evidence>
<evidence type="ECO:0000256" key="13">
    <source>
        <dbReference type="SAM" id="Phobius"/>
    </source>
</evidence>
<evidence type="ECO:0000256" key="6">
    <source>
        <dbReference type="ARBA" id="ARBA00022475"/>
    </source>
</evidence>
<accession>S5ST35</accession>